<feature type="signal peptide" evidence="1">
    <location>
        <begin position="1"/>
        <end position="20"/>
    </location>
</feature>
<evidence type="ECO:0000313" key="2">
    <source>
        <dbReference type="EMBL" id="AKJ65067.1"/>
    </source>
</evidence>
<accession>A0A0G3EI08</accession>
<feature type="chain" id="PRO_5005184009" description="Methane oxygenase PmoA" evidence="1">
    <location>
        <begin position="21"/>
        <end position="316"/>
    </location>
</feature>
<organism evidence="2 3">
    <name type="scientific">Kiritimatiella glycovorans</name>
    <dbReference type="NCBI Taxonomy" id="1307763"/>
    <lineage>
        <taxon>Bacteria</taxon>
        <taxon>Pseudomonadati</taxon>
        <taxon>Kiritimatiellota</taxon>
        <taxon>Kiritimatiellia</taxon>
        <taxon>Kiritimatiellales</taxon>
        <taxon>Kiritimatiellaceae</taxon>
        <taxon>Kiritimatiella</taxon>
    </lineage>
</organism>
<dbReference type="RefSeq" id="WP_052882336.1">
    <property type="nucleotide sequence ID" value="NZ_CP010904.1"/>
</dbReference>
<name>A0A0G3EI08_9BACT</name>
<keyword evidence="3" id="KW-1185">Reference proteome</keyword>
<dbReference type="Pfam" id="PF14100">
    <property type="entry name" value="DUF6807"/>
    <property type="match status" value="1"/>
</dbReference>
<keyword evidence="1" id="KW-0732">Signal</keyword>
<dbReference type="AlphaFoldDB" id="A0A0G3EI08"/>
<evidence type="ECO:0008006" key="4">
    <source>
        <dbReference type="Google" id="ProtNLM"/>
    </source>
</evidence>
<dbReference type="Proteomes" id="UP000035268">
    <property type="component" value="Chromosome"/>
</dbReference>
<sequence length="316" mass="35285" precursor="true">MKTLRVTLITTTLLTGAVTAGSTLQASPWSWEKAPGKSLTLMGPSGVVCRLNFDASEPKPYIHPLNTSDGRGLTWLSPPDHPWHWGLWFSWKYINHVNFWEFQRDTGEIAGRTTIRNAKIVQADRKAGVVRMTLEYAPREHEGKPWMRETRTIRIGTPRPDGSYRIDWAMACTALQDLEFGRNPNPGRGYGCFSYRGAKDFVPVTLQDAEGRTDGEIHGKRAPWAVAAGAVDGREAAVAIFDHPSNPGHPTRWFVINRALGHGPFTYLNPALLYAQDRSLKAGETMTLTYGVLVVPHEADTERLEAEFAEFALKKE</sequence>
<evidence type="ECO:0000313" key="3">
    <source>
        <dbReference type="Proteomes" id="UP000035268"/>
    </source>
</evidence>
<gene>
    <name evidence="2" type="ORF">L21SP4_01830</name>
</gene>
<dbReference type="OrthoDB" id="9812981at2"/>
<dbReference type="STRING" id="1307763.L21SP4_01830"/>
<proteinExistence type="predicted"/>
<reference evidence="3" key="1">
    <citation type="submission" date="2015-02" db="EMBL/GenBank/DDBJ databases">
        <title>Description and complete genome sequence of the first cultured representative of the subdivision 5 of the Verrucomicrobia phylum.</title>
        <authorList>
            <person name="Spring S."/>
            <person name="Bunk B."/>
            <person name="Sproer C."/>
            <person name="Klenk H.-P."/>
        </authorList>
    </citation>
    <scope>NUCLEOTIDE SEQUENCE [LARGE SCALE GENOMIC DNA]</scope>
    <source>
        <strain evidence="3">L21-Fru-AB</strain>
    </source>
</reference>
<evidence type="ECO:0000256" key="1">
    <source>
        <dbReference type="SAM" id="SignalP"/>
    </source>
</evidence>
<dbReference type="InterPro" id="IPR029475">
    <property type="entry name" value="DUF6807"/>
</dbReference>
<reference evidence="2 3" key="2">
    <citation type="journal article" date="2016" name="ISME J.">
        <title>Characterization of the first cultured representative of Verrucomicrobia subdivision 5 indicates the proposal of a novel phylum.</title>
        <authorList>
            <person name="Spring S."/>
            <person name="Bunk B."/>
            <person name="Sproer C."/>
            <person name="Schumann P."/>
            <person name="Rohde M."/>
            <person name="Tindall B.J."/>
            <person name="Klenk H.P."/>
        </authorList>
    </citation>
    <scope>NUCLEOTIDE SEQUENCE [LARGE SCALE GENOMIC DNA]</scope>
    <source>
        <strain evidence="2 3">L21-Fru-AB</strain>
    </source>
</reference>
<dbReference type="EMBL" id="CP010904">
    <property type="protein sequence ID" value="AKJ65067.1"/>
    <property type="molecule type" value="Genomic_DNA"/>
</dbReference>
<dbReference type="KEGG" id="vbl:L21SP4_01830"/>
<protein>
    <recommendedName>
        <fullName evidence="4">Methane oxygenase PmoA</fullName>
    </recommendedName>
</protein>